<dbReference type="SUPFAM" id="SSF54106">
    <property type="entry name" value="LysM domain"/>
    <property type="match status" value="2"/>
</dbReference>
<comment type="caution">
    <text evidence="3">The sequence shown here is derived from an EMBL/GenBank/DDBJ whole genome shotgun (WGS) entry which is preliminary data.</text>
</comment>
<dbReference type="Proteomes" id="UP001620408">
    <property type="component" value="Unassembled WGS sequence"/>
</dbReference>
<dbReference type="Gene3D" id="3.10.350.10">
    <property type="entry name" value="LysM domain"/>
    <property type="match status" value="2"/>
</dbReference>
<proteinExistence type="predicted"/>
<name>A0ABW8K2L1_9GAMM</name>
<dbReference type="PROSITE" id="PS51782">
    <property type="entry name" value="LYSM"/>
    <property type="match status" value="2"/>
</dbReference>
<evidence type="ECO:0000313" key="4">
    <source>
        <dbReference type="Proteomes" id="UP001620408"/>
    </source>
</evidence>
<feature type="domain" description="LysM" evidence="2">
    <location>
        <begin position="1"/>
        <end position="36"/>
    </location>
</feature>
<evidence type="ECO:0000259" key="2">
    <source>
        <dbReference type="PROSITE" id="PS51782"/>
    </source>
</evidence>
<dbReference type="Pfam" id="PF01476">
    <property type="entry name" value="LysM"/>
    <property type="match status" value="2"/>
</dbReference>
<dbReference type="EMBL" id="JADIKD010000006">
    <property type="protein sequence ID" value="MFK2916222.1"/>
    <property type="molecule type" value="Genomic_DNA"/>
</dbReference>
<sequence length="254" mass="25723">MSGIAASHGVSLSALEAANPQISNPNRIYPGQVIHIPGGSGGSAAPAPKPASHDYTVRSGDTLSGIASRNGVSLAALERANPQISNPNRISVGQVIHIPGVGSTGGTTGPGPVQGSSGASGSKVVDLAKQFLGRNASDLKHSGQLPMDSWVSSDLCCANFVTAVLQKAGAINFHSDNVSETASKLQAQGWHKVDAAHAKPGDVCILNNGDHVELVASNNGGNVQLIGSNNSNADGTQKVGYGHPYGGAWYLTPP</sequence>
<feature type="region of interest" description="Disordered" evidence="1">
    <location>
        <begin position="101"/>
        <end position="121"/>
    </location>
</feature>
<dbReference type="PANTHER" id="PTHR33734">
    <property type="entry name" value="LYSM DOMAIN-CONTAINING GPI-ANCHORED PROTEIN 2"/>
    <property type="match status" value="1"/>
</dbReference>
<evidence type="ECO:0000313" key="3">
    <source>
        <dbReference type="EMBL" id="MFK2916222.1"/>
    </source>
</evidence>
<gene>
    <name evidence="3" type="ORF">ISS97_03020</name>
</gene>
<accession>A0ABW8K2L1</accession>
<dbReference type="PANTHER" id="PTHR33734:SF22">
    <property type="entry name" value="MEMBRANE-BOUND LYTIC MUREIN TRANSGLYCOSYLASE D"/>
    <property type="match status" value="1"/>
</dbReference>
<feature type="domain" description="LysM" evidence="2">
    <location>
        <begin position="53"/>
        <end position="98"/>
    </location>
</feature>
<dbReference type="InterPro" id="IPR036779">
    <property type="entry name" value="LysM_dom_sf"/>
</dbReference>
<dbReference type="Gene3D" id="3.90.1720.10">
    <property type="entry name" value="endopeptidase domain like (from Nostoc punctiforme)"/>
    <property type="match status" value="1"/>
</dbReference>
<dbReference type="InterPro" id="IPR018392">
    <property type="entry name" value="LysM"/>
</dbReference>
<dbReference type="CDD" id="cd00118">
    <property type="entry name" value="LysM"/>
    <property type="match status" value="2"/>
</dbReference>
<organism evidence="3 4">
    <name type="scientific">Dyella koreensis</name>
    <dbReference type="NCBI Taxonomy" id="311235"/>
    <lineage>
        <taxon>Bacteria</taxon>
        <taxon>Pseudomonadati</taxon>
        <taxon>Pseudomonadota</taxon>
        <taxon>Gammaproteobacteria</taxon>
        <taxon>Lysobacterales</taxon>
        <taxon>Rhodanobacteraceae</taxon>
        <taxon>Dyella</taxon>
    </lineage>
</organism>
<keyword evidence="4" id="KW-1185">Reference proteome</keyword>
<dbReference type="SMART" id="SM00257">
    <property type="entry name" value="LysM"/>
    <property type="match status" value="2"/>
</dbReference>
<reference evidence="3 4" key="1">
    <citation type="submission" date="2020-10" db="EMBL/GenBank/DDBJ databases">
        <title>Phylogeny of dyella-like bacteria.</title>
        <authorList>
            <person name="Fu J."/>
        </authorList>
    </citation>
    <scope>NUCLEOTIDE SEQUENCE [LARGE SCALE GENOMIC DNA]</scope>
    <source>
        <strain evidence="3 4">BB4</strain>
    </source>
</reference>
<protein>
    <submittedName>
        <fullName evidence="3">LysM peptidoglycan-binding domain-containing protein</fullName>
    </submittedName>
</protein>
<evidence type="ECO:0000256" key="1">
    <source>
        <dbReference type="SAM" id="MobiDB-lite"/>
    </source>
</evidence>